<evidence type="ECO:0000313" key="2">
    <source>
        <dbReference type="Proteomes" id="UP000076858"/>
    </source>
</evidence>
<accession>A0A164QGL1</accession>
<protein>
    <submittedName>
        <fullName evidence="1">Uncharacterized protein</fullName>
    </submittedName>
</protein>
<sequence length="74" mass="8190">MKTKFKCTLDVGTVAMSAASGLYGIVTLHKMDSNCLAKLSATMDVLHNGWNETTHFSSTRFEKNKEETITATIY</sequence>
<dbReference type="Proteomes" id="UP000076858">
    <property type="component" value="Unassembled WGS sequence"/>
</dbReference>
<dbReference type="AlphaFoldDB" id="A0A164QGL1"/>
<keyword evidence="2" id="KW-1185">Reference proteome</keyword>
<evidence type="ECO:0000313" key="1">
    <source>
        <dbReference type="EMBL" id="KZS07736.1"/>
    </source>
</evidence>
<gene>
    <name evidence="1" type="ORF">APZ42_028488</name>
</gene>
<organism evidence="1 2">
    <name type="scientific">Daphnia magna</name>
    <dbReference type="NCBI Taxonomy" id="35525"/>
    <lineage>
        <taxon>Eukaryota</taxon>
        <taxon>Metazoa</taxon>
        <taxon>Ecdysozoa</taxon>
        <taxon>Arthropoda</taxon>
        <taxon>Crustacea</taxon>
        <taxon>Branchiopoda</taxon>
        <taxon>Diplostraca</taxon>
        <taxon>Cladocera</taxon>
        <taxon>Anomopoda</taxon>
        <taxon>Daphniidae</taxon>
        <taxon>Daphnia</taxon>
    </lineage>
</organism>
<dbReference type="EMBL" id="LRGB01002423">
    <property type="protein sequence ID" value="KZS07736.1"/>
    <property type="molecule type" value="Genomic_DNA"/>
</dbReference>
<name>A0A164QGL1_9CRUS</name>
<proteinExistence type="predicted"/>
<reference evidence="1 2" key="1">
    <citation type="submission" date="2016-03" db="EMBL/GenBank/DDBJ databases">
        <title>EvidentialGene: Evidence-directed Construction of Genes on Genomes.</title>
        <authorList>
            <person name="Gilbert D.G."/>
            <person name="Choi J.-H."/>
            <person name="Mockaitis K."/>
            <person name="Colbourne J."/>
            <person name="Pfrender M."/>
        </authorList>
    </citation>
    <scope>NUCLEOTIDE SEQUENCE [LARGE SCALE GENOMIC DNA]</scope>
    <source>
        <strain evidence="1 2">Xinb3</strain>
        <tissue evidence="1">Complete organism</tissue>
    </source>
</reference>
<comment type="caution">
    <text evidence="1">The sequence shown here is derived from an EMBL/GenBank/DDBJ whole genome shotgun (WGS) entry which is preliminary data.</text>
</comment>